<comment type="caution">
    <text evidence="1">The sequence shown here is derived from an EMBL/GenBank/DDBJ whole genome shotgun (WGS) entry which is preliminary data.</text>
</comment>
<evidence type="ECO:0000313" key="2">
    <source>
        <dbReference type="Proteomes" id="UP000688137"/>
    </source>
</evidence>
<dbReference type="AlphaFoldDB" id="A0A8S1NSW3"/>
<dbReference type="Proteomes" id="UP000688137">
    <property type="component" value="Unassembled WGS sequence"/>
</dbReference>
<sequence>MIMKIKQFLNDNTATQAINKVIMALSDLKLIVNDTQFMSQLEISNRLKQFFINDQTKMLFLNQFLQVVGDHLQQKENFYVKLKMLLLVHIIISSQVARADFSKMIINTKLTINIKANDGTDNLIGQLCQSYYCYIYKLASQTTLINEDFGKPQDDLMIYFTLSNQCYIGMNMQRLIETINNEQLPNDIIAHLVKFLYFDIQDIYIFILKDVKYLIEKNPNLINNKQQLLELYKECQSLQARMLTFYKFNRIFPHFNQIMPPHSIQIKCAILNLVIEDKQIQETSKFNAHKIREPLSVKNSEKKTQDYTRPFSPKVNH</sequence>
<name>A0A8S1NSW3_PARPR</name>
<keyword evidence="2" id="KW-1185">Reference proteome</keyword>
<reference evidence="1" key="1">
    <citation type="submission" date="2021-01" db="EMBL/GenBank/DDBJ databases">
        <authorList>
            <consortium name="Genoscope - CEA"/>
            <person name="William W."/>
        </authorList>
    </citation>
    <scope>NUCLEOTIDE SEQUENCE</scope>
</reference>
<proteinExistence type="predicted"/>
<evidence type="ECO:0000313" key="1">
    <source>
        <dbReference type="EMBL" id="CAD8093096.1"/>
    </source>
</evidence>
<dbReference type="OMA" id="SIQIKCA"/>
<organism evidence="1 2">
    <name type="scientific">Paramecium primaurelia</name>
    <dbReference type="NCBI Taxonomy" id="5886"/>
    <lineage>
        <taxon>Eukaryota</taxon>
        <taxon>Sar</taxon>
        <taxon>Alveolata</taxon>
        <taxon>Ciliophora</taxon>
        <taxon>Intramacronucleata</taxon>
        <taxon>Oligohymenophorea</taxon>
        <taxon>Peniculida</taxon>
        <taxon>Parameciidae</taxon>
        <taxon>Paramecium</taxon>
    </lineage>
</organism>
<dbReference type="EMBL" id="CAJJDM010000095">
    <property type="protein sequence ID" value="CAD8093096.1"/>
    <property type="molecule type" value="Genomic_DNA"/>
</dbReference>
<gene>
    <name evidence="1" type="ORF">PPRIM_AZ9-3.1.T0920118</name>
</gene>
<protein>
    <submittedName>
        <fullName evidence="1">Uncharacterized protein</fullName>
    </submittedName>
</protein>
<accession>A0A8S1NSW3</accession>